<protein>
    <recommendedName>
        <fullName evidence="5">Ribonuclease P protein subunit p20</fullName>
        <shortName evidence="5">RNaseP protein p20</shortName>
    </recommendedName>
</protein>
<dbReference type="GO" id="GO:0006364">
    <property type="term" value="P:rRNA processing"/>
    <property type="evidence" value="ECO:0007669"/>
    <property type="project" value="UniProtKB-KW"/>
</dbReference>
<dbReference type="Ensembl" id="ENSPCLT00000031881.1">
    <property type="protein sequence ID" value="ENSPCLP00000022945.1"/>
    <property type="gene ID" value="ENSPCLG00000020253.1"/>
</dbReference>
<dbReference type="InterPro" id="IPR036882">
    <property type="entry name" value="Alba-like_dom_sf"/>
</dbReference>
<evidence type="ECO:0000313" key="6">
    <source>
        <dbReference type="Ensembl" id="ENSPCLP00000022945.1"/>
    </source>
</evidence>
<dbReference type="OMA" id="HCSAIHI"/>
<dbReference type="Proteomes" id="UP000472261">
    <property type="component" value="Unplaced"/>
</dbReference>
<dbReference type="AlphaFoldDB" id="A0A669QTG6"/>
<keyword evidence="4 5" id="KW-0539">Nucleus</keyword>
<reference evidence="6" key="2">
    <citation type="submission" date="2025-09" db="UniProtKB">
        <authorList>
            <consortium name="Ensembl"/>
        </authorList>
    </citation>
    <scope>IDENTIFICATION</scope>
</reference>
<dbReference type="InterPro" id="IPR014612">
    <property type="entry name" value="Pop7/Rpp20"/>
</dbReference>
<accession>A0A669QTG6</accession>
<keyword evidence="7" id="KW-1185">Reference proteome</keyword>
<reference evidence="6" key="1">
    <citation type="submission" date="2025-08" db="UniProtKB">
        <authorList>
            <consortium name="Ensembl"/>
        </authorList>
    </citation>
    <scope>IDENTIFICATION</scope>
</reference>
<name>A0A669QTG6_PHACC</name>
<dbReference type="PANTHER" id="PTHR15314">
    <property type="entry name" value="RIBONUCLEASE P PROTEIN SUBUNIT P20"/>
    <property type="match status" value="1"/>
</dbReference>
<evidence type="ECO:0000256" key="3">
    <source>
        <dbReference type="ARBA" id="ARBA00022694"/>
    </source>
</evidence>
<dbReference type="GO" id="GO:0003676">
    <property type="term" value="F:nucleic acid binding"/>
    <property type="evidence" value="ECO:0007669"/>
    <property type="project" value="InterPro"/>
</dbReference>
<dbReference type="PANTHER" id="PTHR15314:SF1">
    <property type="entry name" value="RIBONUCLEASE P PROTEIN SUBUNIT P20"/>
    <property type="match status" value="1"/>
</dbReference>
<dbReference type="GO" id="GO:0000172">
    <property type="term" value="C:ribonuclease MRP complex"/>
    <property type="evidence" value="ECO:0007669"/>
    <property type="project" value="InterPro"/>
</dbReference>
<evidence type="ECO:0000256" key="4">
    <source>
        <dbReference type="ARBA" id="ARBA00023242"/>
    </source>
</evidence>
<dbReference type="GO" id="GO:0001682">
    <property type="term" value="P:tRNA 5'-leader removal"/>
    <property type="evidence" value="ECO:0007669"/>
    <property type="project" value="InterPro"/>
</dbReference>
<dbReference type="Pfam" id="PF12328">
    <property type="entry name" value="Rpp20"/>
    <property type="match status" value="1"/>
</dbReference>
<dbReference type="GO" id="GO:0005655">
    <property type="term" value="C:nucleolar ribonuclease P complex"/>
    <property type="evidence" value="ECO:0007669"/>
    <property type="project" value="InterPro"/>
</dbReference>
<keyword evidence="3 5" id="KW-0819">tRNA processing</keyword>
<evidence type="ECO:0000313" key="7">
    <source>
        <dbReference type="Proteomes" id="UP000472261"/>
    </source>
</evidence>
<comment type="function">
    <text evidence="5">Component of ribonuclease P, a ribonucleoprotein complex that generates mature tRNA molecules by cleaving their 5'-ends. Also a component of the MRP ribonuclease complex, which cleaves pre-rRNA sequences.</text>
</comment>
<proteinExistence type="inferred from homology"/>
<comment type="subcellular location">
    <subcellularLocation>
        <location evidence="1 5">Nucleus</location>
        <location evidence="1 5">Nucleolus</location>
    </subcellularLocation>
</comment>
<evidence type="ECO:0000256" key="5">
    <source>
        <dbReference type="PIRNR" id="PIRNR036572"/>
    </source>
</evidence>
<sequence>APRPPRAPPGSGADVFVSMRTDFRAQLRRCQRLLEPGGGGNGTGTGGVVGGGPEIRLHGLGLAVTRAINLALQLQAASPGALQLHASTSSVTLPEDSPDVSAMRPRHNSAIHIRVCREAPCV</sequence>
<dbReference type="GO" id="GO:0004526">
    <property type="term" value="F:ribonuclease P activity"/>
    <property type="evidence" value="ECO:0007669"/>
    <property type="project" value="UniProtKB-UniRule"/>
</dbReference>
<comment type="similarity">
    <text evidence="2 5">Belongs to the histone-like Alba family.</text>
</comment>
<organism evidence="6 7">
    <name type="scientific">Phasianus colchicus</name>
    <name type="common">Common pheasant</name>
    <dbReference type="NCBI Taxonomy" id="9054"/>
    <lineage>
        <taxon>Eukaryota</taxon>
        <taxon>Metazoa</taxon>
        <taxon>Chordata</taxon>
        <taxon>Craniata</taxon>
        <taxon>Vertebrata</taxon>
        <taxon>Euteleostomi</taxon>
        <taxon>Archelosauria</taxon>
        <taxon>Archosauria</taxon>
        <taxon>Dinosauria</taxon>
        <taxon>Saurischia</taxon>
        <taxon>Theropoda</taxon>
        <taxon>Coelurosauria</taxon>
        <taxon>Aves</taxon>
        <taxon>Neognathae</taxon>
        <taxon>Galloanserae</taxon>
        <taxon>Galliformes</taxon>
        <taxon>Phasianidae</taxon>
        <taxon>Phasianinae</taxon>
        <taxon>Phasianus</taxon>
    </lineage>
</organism>
<dbReference type="Gene3D" id="3.30.110.20">
    <property type="entry name" value="Alba-like domain"/>
    <property type="match status" value="1"/>
</dbReference>
<keyword evidence="5" id="KW-0698">rRNA processing</keyword>
<dbReference type="PIRSF" id="PIRSF036572">
    <property type="entry name" value="RPP20"/>
    <property type="match status" value="1"/>
</dbReference>
<evidence type="ECO:0000256" key="1">
    <source>
        <dbReference type="ARBA" id="ARBA00004604"/>
    </source>
</evidence>
<dbReference type="SUPFAM" id="SSF82704">
    <property type="entry name" value="AlbA-like"/>
    <property type="match status" value="1"/>
</dbReference>
<evidence type="ECO:0000256" key="2">
    <source>
        <dbReference type="ARBA" id="ARBA00008018"/>
    </source>
</evidence>